<name>A0A317C563_9GAMM</name>
<dbReference type="SUPFAM" id="SSF51445">
    <property type="entry name" value="(Trans)glycosidases"/>
    <property type="match status" value="1"/>
</dbReference>
<proteinExistence type="predicted"/>
<dbReference type="Gene3D" id="3.20.20.80">
    <property type="entry name" value="Glycosidases"/>
    <property type="match status" value="1"/>
</dbReference>
<reference evidence="1 2" key="1">
    <citation type="submission" date="2018-05" db="EMBL/GenBank/DDBJ databases">
        <title>Leucothrix arctica sp. nov., isolated from Arctic seawater.</title>
        <authorList>
            <person name="Choi A."/>
            <person name="Baek K."/>
        </authorList>
    </citation>
    <scope>NUCLEOTIDE SEQUENCE [LARGE SCALE GENOMIC DNA]</scope>
    <source>
        <strain evidence="1 2">IMCC9719</strain>
    </source>
</reference>
<evidence type="ECO:0008006" key="3">
    <source>
        <dbReference type="Google" id="ProtNLM"/>
    </source>
</evidence>
<dbReference type="InterPro" id="IPR017853">
    <property type="entry name" value="GH"/>
</dbReference>
<evidence type="ECO:0000313" key="1">
    <source>
        <dbReference type="EMBL" id="PWQ93437.1"/>
    </source>
</evidence>
<dbReference type="EMBL" id="QGKL01000042">
    <property type="protein sequence ID" value="PWQ93437.1"/>
    <property type="molecule type" value="Genomic_DNA"/>
</dbReference>
<organism evidence="1 2">
    <name type="scientific">Leucothrix arctica</name>
    <dbReference type="NCBI Taxonomy" id="1481894"/>
    <lineage>
        <taxon>Bacteria</taxon>
        <taxon>Pseudomonadati</taxon>
        <taxon>Pseudomonadota</taxon>
        <taxon>Gammaproteobacteria</taxon>
        <taxon>Thiotrichales</taxon>
        <taxon>Thiotrichaceae</taxon>
        <taxon>Leucothrix</taxon>
    </lineage>
</organism>
<sequence>MQIFLIDGIGPFFRGYERKKINWSKIPFAHLDTDGPGRHNQFYNIRQDMNEFAHHVSQQGYNAVSLDDVSHLVTHPWYEPELNTRIEVLQEEYRSLFQILQTHGLVVYLTMDMFSSTASVREKLGNSPKAINDFVAQLVDRFLTAFPEVAGVILRIGESDGLDVKDDFRSELHIRTPKMLNRFLQTILPVFEKHNKKVILRTWTVGAYSVGDLIWHRDTLARAIKDIDSYAFILSMKYGESDFFRHLPLNKSFFRTNVQKMVELQARREYEGAGEFPSFIGADYEHYARELRGANNMVGISVWCQTGGWLPFRRLAFIGKGSIWTEINAAVTLRLFRDDCTVEQALQASYPDMNLAALTQLLRLSEEVINELYYQEEFARQKLFFRRVRIPPLTGVYWNTIFINQSLRKVLRYFVKDPESCVRAGNAALGKIDDMRDQAELLGLPVDDIDFMRDTLGILALAREYYFESDDAEVCKKIKQAKKHYKKQYPKGTRYRYVIKVNFEPFKMRPQFLHWSLAILLRRKRGYRLVDQLFTVHLLALVYRLVKKRRSKLMPKFARKSAMGVDVVLR</sequence>
<evidence type="ECO:0000313" key="2">
    <source>
        <dbReference type="Proteomes" id="UP000245506"/>
    </source>
</evidence>
<dbReference type="RefSeq" id="WP_109825220.1">
    <property type="nucleotide sequence ID" value="NZ_QGKL01000042.1"/>
</dbReference>
<keyword evidence="2" id="KW-1185">Reference proteome</keyword>
<comment type="caution">
    <text evidence="1">The sequence shown here is derived from an EMBL/GenBank/DDBJ whole genome shotgun (WGS) entry which is preliminary data.</text>
</comment>
<protein>
    <recommendedName>
        <fullName evidence="3">Glycosyl hydrolase family 67</fullName>
    </recommendedName>
</protein>
<accession>A0A317C563</accession>
<dbReference type="AlphaFoldDB" id="A0A317C563"/>
<dbReference type="Proteomes" id="UP000245506">
    <property type="component" value="Unassembled WGS sequence"/>
</dbReference>
<dbReference type="OrthoDB" id="339499at2"/>
<gene>
    <name evidence="1" type="ORF">DKT75_17565</name>
</gene>